<dbReference type="InterPro" id="IPR027417">
    <property type="entry name" value="P-loop_NTPase"/>
</dbReference>
<keyword evidence="1" id="KW-0175">Coiled coil</keyword>
<keyword evidence="3" id="KW-0347">Helicase</keyword>
<sequence>MLKKSQFLGFTYEGAFKLGFLEKYINDYQSFKDGFFKKLKDEFLLDFNDENLNKAWTLLQKNVPFDMQNIPQELTELGKAITFDKITMFIFLNGFYQGKFFAKNLSNVEIIKYEMGEETSIAGHYANADLIFKDNETLYVVDFKLAGAESKTMEIFGRSKDEPPKIPFRVYGLPVNVSIGESNFANFVKSLLNIKDKLLEIQKASPEIKGWLQILSYAVDYLSDKKRDDIREINLSLLYPLSEPFSARFYYSGEDLSSYQQPLKDLYAEVKKLDWEYEEATEDSELRRRRLKKEIPEKIKEIKSIMSKKEEEVELIKPDSIQESREHVRKSIEEFFENKEPVKVLALLHSAGSGKTSQLRQKILSLKGKHIVFYMATRRVLVDREKTKIEEEKIKNNINLEVVYGKKDINSFKKVKNVGDSYQEVGKGKGILKKVCEDVSRLAGKHDFIWAVLTQQTLLEHKNIKGNSKTSNHIKDILSTRLLKNYTFHFILDEFLGYSNGFLAIMELLDVLKTIKEQGGKANLYIFDANAYSPTILSKLLKEYKEYNVIPTAMVLCDYKEKEVFQEDGINFYCYGKHGYPSPEIRVRRKFLNLNNSMYLNNGLNEFSDRISDYIKETFTDKDKSTALVFVQHKEIISFVKSSLENKGFSCMVATADSKKSQDAINKGKEDVILATSAVSRGIDLSRPEKPVNHIYLVILDWGIEGNLVELIQAISRARGDEKTEQMPKNIHLIYIIEPLENYTLDNILEYIPEDVREKNRDLVKLLLEKSFLEEKLELDFVVSTIVNRFLKTQEGETLVPIPKQYKTKFMENTISDMESAINFLDSIYTMEQNDDLFKLIKYIEKSWTLKVTDLNFDSFEYYHPYLLFESQRIKIFFDNSYRHKIKENLEKVADILKKHNEEKTEEIERLINEKLLPDKEHRLPVLIPVYSLVITKHFLKKEDKVAFKITGRIGRGEANTLMGSIGPSTYCQNLENKEYACIPLGEDYPYKEVLSGRFAKFPIEFIKSLLRG</sequence>
<gene>
    <name evidence="3" type="ORF">ENO34_01065</name>
</gene>
<dbReference type="Pfam" id="PF00271">
    <property type="entry name" value="Helicase_C"/>
    <property type="match status" value="1"/>
</dbReference>
<name>A0A831YD40_9AQUI</name>
<evidence type="ECO:0000256" key="1">
    <source>
        <dbReference type="SAM" id="Coils"/>
    </source>
</evidence>
<dbReference type="Proteomes" id="UP000885621">
    <property type="component" value="Unassembled WGS sequence"/>
</dbReference>
<dbReference type="AlphaFoldDB" id="A0A831YD40"/>
<dbReference type="GO" id="GO:0004386">
    <property type="term" value="F:helicase activity"/>
    <property type="evidence" value="ECO:0007669"/>
    <property type="project" value="UniProtKB-KW"/>
</dbReference>
<keyword evidence="3" id="KW-0067">ATP-binding</keyword>
<dbReference type="PROSITE" id="PS51194">
    <property type="entry name" value="HELICASE_CTER"/>
    <property type="match status" value="1"/>
</dbReference>
<accession>A0A831YD40</accession>
<keyword evidence="3" id="KW-0378">Hydrolase</keyword>
<dbReference type="InterPro" id="IPR001650">
    <property type="entry name" value="Helicase_C-like"/>
</dbReference>
<proteinExistence type="predicted"/>
<reference evidence="3" key="1">
    <citation type="journal article" date="2020" name="mSystems">
        <title>Genome- and Community-Level Interaction Insights into Carbon Utilization and Element Cycling Functions of Hydrothermarchaeota in Hydrothermal Sediment.</title>
        <authorList>
            <person name="Zhou Z."/>
            <person name="Liu Y."/>
            <person name="Xu W."/>
            <person name="Pan J."/>
            <person name="Luo Z.H."/>
            <person name="Li M."/>
        </authorList>
    </citation>
    <scope>NUCLEOTIDE SEQUENCE [LARGE SCALE GENOMIC DNA]</scope>
    <source>
        <strain evidence="3">SpSt-1257</strain>
    </source>
</reference>
<organism evidence="3">
    <name type="scientific">Sulfurihydrogenibium azorense</name>
    <dbReference type="NCBI Taxonomy" id="309806"/>
    <lineage>
        <taxon>Bacteria</taxon>
        <taxon>Pseudomonadati</taxon>
        <taxon>Aquificota</taxon>
        <taxon>Aquificia</taxon>
        <taxon>Aquificales</taxon>
        <taxon>Hydrogenothermaceae</taxon>
        <taxon>Sulfurihydrogenibium</taxon>
    </lineage>
</organism>
<dbReference type="EMBL" id="DSFC01000058">
    <property type="protein sequence ID" value="HEV08970.1"/>
    <property type="molecule type" value="Genomic_DNA"/>
</dbReference>
<keyword evidence="3" id="KW-0547">Nucleotide-binding</keyword>
<protein>
    <submittedName>
        <fullName evidence="3">Helicase</fullName>
    </submittedName>
</protein>
<evidence type="ECO:0000259" key="2">
    <source>
        <dbReference type="PROSITE" id="PS51194"/>
    </source>
</evidence>
<comment type="caution">
    <text evidence="3">The sequence shown here is derived from an EMBL/GenBank/DDBJ whole genome shotgun (WGS) entry which is preliminary data.</text>
</comment>
<dbReference type="SUPFAM" id="SSF52540">
    <property type="entry name" value="P-loop containing nucleoside triphosphate hydrolases"/>
    <property type="match status" value="1"/>
</dbReference>
<feature type="domain" description="Helicase C-terminal" evidence="2">
    <location>
        <begin position="610"/>
        <end position="772"/>
    </location>
</feature>
<feature type="coiled-coil region" evidence="1">
    <location>
        <begin position="883"/>
        <end position="914"/>
    </location>
</feature>
<dbReference type="Gene3D" id="3.40.50.300">
    <property type="entry name" value="P-loop containing nucleotide triphosphate hydrolases"/>
    <property type="match status" value="1"/>
</dbReference>
<evidence type="ECO:0000313" key="3">
    <source>
        <dbReference type="EMBL" id="HEV08970.1"/>
    </source>
</evidence>